<evidence type="ECO:0000313" key="2">
    <source>
        <dbReference type="Proteomes" id="UP000076858"/>
    </source>
</evidence>
<reference evidence="1 2" key="1">
    <citation type="submission" date="2016-03" db="EMBL/GenBank/DDBJ databases">
        <title>EvidentialGene: Evidence-directed Construction of Genes on Genomes.</title>
        <authorList>
            <person name="Gilbert D.G."/>
            <person name="Choi J.-H."/>
            <person name="Mockaitis K."/>
            <person name="Colbourne J."/>
            <person name="Pfrender M."/>
        </authorList>
    </citation>
    <scope>NUCLEOTIDE SEQUENCE [LARGE SCALE GENOMIC DNA]</scope>
    <source>
        <strain evidence="1 2">Xinb3</strain>
        <tissue evidence="1">Complete organism</tissue>
    </source>
</reference>
<dbReference type="AlphaFoldDB" id="A0A164T9J8"/>
<evidence type="ECO:0000313" key="1">
    <source>
        <dbReference type="EMBL" id="KZS10287.1"/>
    </source>
</evidence>
<organism evidence="1 2">
    <name type="scientific">Daphnia magna</name>
    <dbReference type="NCBI Taxonomy" id="35525"/>
    <lineage>
        <taxon>Eukaryota</taxon>
        <taxon>Metazoa</taxon>
        <taxon>Ecdysozoa</taxon>
        <taxon>Arthropoda</taxon>
        <taxon>Crustacea</taxon>
        <taxon>Branchiopoda</taxon>
        <taxon>Diplostraca</taxon>
        <taxon>Cladocera</taxon>
        <taxon>Anomopoda</taxon>
        <taxon>Daphniidae</taxon>
        <taxon>Daphnia</taxon>
    </lineage>
</organism>
<keyword evidence="2" id="KW-1185">Reference proteome</keyword>
<protein>
    <submittedName>
        <fullName evidence="1">Uncharacterized protein</fullName>
    </submittedName>
</protein>
<accession>A0A164T9J8</accession>
<name>A0A164T9J8_9CRUS</name>
<dbReference type="Proteomes" id="UP000076858">
    <property type="component" value="Unassembled WGS sequence"/>
</dbReference>
<proteinExistence type="predicted"/>
<gene>
    <name evidence="1" type="ORF">APZ42_025296</name>
</gene>
<dbReference type="EMBL" id="LRGB01001863">
    <property type="protein sequence ID" value="KZS10287.1"/>
    <property type="molecule type" value="Genomic_DNA"/>
</dbReference>
<comment type="caution">
    <text evidence="1">The sequence shown here is derived from an EMBL/GenBank/DDBJ whole genome shotgun (WGS) entry which is preliminary data.</text>
</comment>
<sequence length="61" mass="6622">MTTVHLDSSPISLFRGGAVNPILANRGRSLETGNLLFCHYTGEKTTSRSKTLSLNTEKNGE</sequence>